<dbReference type="EMBL" id="KQ435804">
    <property type="protein sequence ID" value="KOX73058.1"/>
    <property type="molecule type" value="Genomic_DNA"/>
</dbReference>
<evidence type="ECO:0000313" key="2">
    <source>
        <dbReference type="EMBL" id="KOX73058.1"/>
    </source>
</evidence>
<accession>A0A0N0U4U2</accession>
<dbReference type="AlphaFoldDB" id="A0A0N0U4U2"/>
<reference evidence="2 3" key="1">
    <citation type="submission" date="2015-07" db="EMBL/GenBank/DDBJ databases">
        <title>The genome of Melipona quadrifasciata.</title>
        <authorList>
            <person name="Pan H."/>
            <person name="Kapheim K."/>
        </authorList>
    </citation>
    <scope>NUCLEOTIDE SEQUENCE [LARGE SCALE GENOMIC DNA]</scope>
    <source>
        <strain evidence="2">0111107301</strain>
        <tissue evidence="2">Whole body</tissue>
    </source>
</reference>
<keyword evidence="3" id="KW-1185">Reference proteome</keyword>
<evidence type="ECO:0000256" key="1">
    <source>
        <dbReference type="SAM" id="MobiDB-lite"/>
    </source>
</evidence>
<gene>
    <name evidence="2" type="ORF">WN51_01780</name>
</gene>
<dbReference type="Proteomes" id="UP000053105">
    <property type="component" value="Unassembled WGS sequence"/>
</dbReference>
<protein>
    <submittedName>
        <fullName evidence="2">Uncharacterized protein</fullName>
    </submittedName>
</protein>
<organism evidence="2 3">
    <name type="scientific">Melipona quadrifasciata</name>
    <dbReference type="NCBI Taxonomy" id="166423"/>
    <lineage>
        <taxon>Eukaryota</taxon>
        <taxon>Metazoa</taxon>
        <taxon>Ecdysozoa</taxon>
        <taxon>Arthropoda</taxon>
        <taxon>Hexapoda</taxon>
        <taxon>Insecta</taxon>
        <taxon>Pterygota</taxon>
        <taxon>Neoptera</taxon>
        <taxon>Endopterygota</taxon>
        <taxon>Hymenoptera</taxon>
        <taxon>Apocrita</taxon>
        <taxon>Aculeata</taxon>
        <taxon>Apoidea</taxon>
        <taxon>Anthophila</taxon>
        <taxon>Apidae</taxon>
        <taxon>Melipona</taxon>
    </lineage>
</organism>
<evidence type="ECO:0000313" key="3">
    <source>
        <dbReference type="Proteomes" id="UP000053105"/>
    </source>
</evidence>
<name>A0A0N0U4U2_9HYME</name>
<proteinExistence type="predicted"/>
<feature type="region of interest" description="Disordered" evidence="1">
    <location>
        <begin position="95"/>
        <end position="119"/>
    </location>
</feature>
<sequence length="119" mass="13589">MRYNFEKTTPRVQVVLTLCLVRRFDKAPERDEHVPKVSHRIVERKSISRGRTGSYNDVKALYWSTRRHNAMVNAILRSRNAAHVSCKVMNECAAKNTSARDSPRGDCGLTNETFEPLGN</sequence>